<dbReference type="EMBL" id="ML145098">
    <property type="protein sequence ID" value="TBU61499.1"/>
    <property type="molecule type" value="Genomic_DNA"/>
</dbReference>
<protein>
    <submittedName>
        <fullName evidence="1">Uncharacterized protein</fullName>
    </submittedName>
</protein>
<dbReference type="AlphaFoldDB" id="A0A4Q9Q2Y4"/>
<gene>
    <name evidence="1" type="ORF">BD310DRAFT_197664</name>
</gene>
<sequence>MCPLKGFAGYIDLSLALRRTPAGESSNHNLGSTRSYTNGYTGLASFAINRLRA</sequence>
<dbReference type="Proteomes" id="UP000292082">
    <property type="component" value="Unassembled WGS sequence"/>
</dbReference>
<name>A0A4Q9Q2Y4_9APHY</name>
<keyword evidence="2" id="KW-1185">Reference proteome</keyword>
<organism evidence="1 2">
    <name type="scientific">Dichomitus squalens</name>
    <dbReference type="NCBI Taxonomy" id="114155"/>
    <lineage>
        <taxon>Eukaryota</taxon>
        <taxon>Fungi</taxon>
        <taxon>Dikarya</taxon>
        <taxon>Basidiomycota</taxon>
        <taxon>Agaricomycotina</taxon>
        <taxon>Agaricomycetes</taxon>
        <taxon>Polyporales</taxon>
        <taxon>Polyporaceae</taxon>
        <taxon>Dichomitus</taxon>
    </lineage>
</organism>
<evidence type="ECO:0000313" key="2">
    <source>
        <dbReference type="Proteomes" id="UP000292082"/>
    </source>
</evidence>
<accession>A0A4Q9Q2Y4</accession>
<reference evidence="1 2" key="1">
    <citation type="submission" date="2019-01" db="EMBL/GenBank/DDBJ databases">
        <title>Draft genome sequences of three monokaryotic isolates of the white-rot basidiomycete fungus Dichomitus squalens.</title>
        <authorList>
            <consortium name="DOE Joint Genome Institute"/>
            <person name="Lopez S.C."/>
            <person name="Andreopoulos B."/>
            <person name="Pangilinan J."/>
            <person name="Lipzen A."/>
            <person name="Riley R."/>
            <person name="Ahrendt S."/>
            <person name="Ng V."/>
            <person name="Barry K."/>
            <person name="Daum C."/>
            <person name="Grigoriev I.V."/>
            <person name="Hilden K.S."/>
            <person name="Makela M.R."/>
            <person name="de Vries R.P."/>
        </authorList>
    </citation>
    <scope>NUCLEOTIDE SEQUENCE [LARGE SCALE GENOMIC DNA]</scope>
    <source>
        <strain evidence="1 2">CBS 464.89</strain>
    </source>
</reference>
<evidence type="ECO:0000313" key="1">
    <source>
        <dbReference type="EMBL" id="TBU61499.1"/>
    </source>
</evidence>
<proteinExistence type="predicted"/>